<gene>
    <name evidence="3" type="ORF">O0R46_02105</name>
    <name evidence="2" type="ORF">O0R46_08470</name>
</gene>
<evidence type="ECO:0000313" key="3">
    <source>
        <dbReference type="EMBL" id="WAW15266.1"/>
    </source>
</evidence>
<name>A0ABY7JPH4_9FIRM</name>
<dbReference type="EMBL" id="CP114052">
    <property type="protein sequence ID" value="WAW14623.1"/>
    <property type="molecule type" value="Genomic_DNA"/>
</dbReference>
<dbReference type="Proteomes" id="UP001164187">
    <property type="component" value="Chromosome"/>
</dbReference>
<reference evidence="3" key="1">
    <citation type="submission" date="2022-12" db="EMBL/GenBank/DDBJ databases">
        <title>Peptostreptococcus.</title>
        <authorList>
            <person name="Lee S.H."/>
        </authorList>
    </citation>
    <scope>NUCLEOTIDE SEQUENCE</scope>
    <source>
        <strain evidence="3">CBA3647</strain>
    </source>
</reference>
<evidence type="ECO:0000313" key="4">
    <source>
        <dbReference type="Proteomes" id="UP001164187"/>
    </source>
</evidence>
<keyword evidence="4" id="KW-1185">Reference proteome</keyword>
<sequence>MELPYGLQVIAVKYAIEYIESEIYTINRYEFATANSSEDYKKALQGRLNSLRQEHKQLKEWIKREVE</sequence>
<dbReference type="RefSeq" id="WP_269311320.1">
    <property type="nucleotide sequence ID" value="NZ_CP114052.1"/>
</dbReference>
<protein>
    <submittedName>
        <fullName evidence="3">Uncharacterized protein</fullName>
    </submittedName>
</protein>
<evidence type="ECO:0000313" key="2">
    <source>
        <dbReference type="EMBL" id="WAW14623.1"/>
    </source>
</evidence>
<evidence type="ECO:0000256" key="1">
    <source>
        <dbReference type="SAM" id="Coils"/>
    </source>
</evidence>
<proteinExistence type="predicted"/>
<feature type="coiled-coil region" evidence="1">
    <location>
        <begin position="34"/>
        <end position="61"/>
    </location>
</feature>
<dbReference type="EMBL" id="CP114052">
    <property type="protein sequence ID" value="WAW15266.1"/>
    <property type="molecule type" value="Genomic_DNA"/>
</dbReference>
<keyword evidence="1" id="KW-0175">Coiled coil</keyword>
<accession>A0ABY7JPH4</accession>
<organism evidence="3 4">
    <name type="scientific">Peptostreptococcus equinus</name>
    <dbReference type="NCBI Taxonomy" id="3003601"/>
    <lineage>
        <taxon>Bacteria</taxon>
        <taxon>Bacillati</taxon>
        <taxon>Bacillota</taxon>
        <taxon>Clostridia</taxon>
        <taxon>Peptostreptococcales</taxon>
        <taxon>Peptostreptococcaceae</taxon>
        <taxon>Peptostreptococcus</taxon>
    </lineage>
</organism>